<feature type="signal peptide" evidence="1">
    <location>
        <begin position="1"/>
        <end position="26"/>
    </location>
</feature>
<reference evidence="2 3" key="1">
    <citation type="journal article" date="2023" name="bioRxiv">
        <title>An intranuclear bacterial parasite of deep-sea mussels expresses apoptosis inhibitors acquired from its host.</title>
        <authorList>
            <person name="Gonzalez Porras M.A."/>
            <person name="Assie A."/>
            <person name="Tietjen M."/>
            <person name="Violette M."/>
            <person name="Kleiner M."/>
            <person name="Gruber-Vodicka H."/>
            <person name="Dubilier N."/>
            <person name="Leisch N."/>
        </authorList>
    </citation>
    <scope>NUCLEOTIDE SEQUENCE [LARGE SCALE GENOMIC DNA]</scope>
    <source>
        <strain evidence="2">IAP13</strain>
    </source>
</reference>
<protein>
    <submittedName>
        <fullName evidence="2">Uncharacterized protein</fullName>
    </submittedName>
</protein>
<keyword evidence="1" id="KW-0732">Signal</keyword>
<dbReference type="AlphaFoldDB" id="A0AA90NQB5"/>
<evidence type="ECO:0000256" key="1">
    <source>
        <dbReference type="SAM" id="SignalP"/>
    </source>
</evidence>
<accession>A0AA90NQB5</accession>
<dbReference type="EMBL" id="JASXSV010000005">
    <property type="protein sequence ID" value="MDP0588574.1"/>
    <property type="molecule type" value="Genomic_DNA"/>
</dbReference>
<evidence type="ECO:0000313" key="2">
    <source>
        <dbReference type="EMBL" id="MDP0588574.1"/>
    </source>
</evidence>
<evidence type="ECO:0000313" key="3">
    <source>
        <dbReference type="Proteomes" id="UP001178148"/>
    </source>
</evidence>
<dbReference type="Proteomes" id="UP001178148">
    <property type="component" value="Unassembled WGS sequence"/>
</dbReference>
<feature type="chain" id="PRO_5041683821" evidence="1">
    <location>
        <begin position="27"/>
        <end position="127"/>
    </location>
</feature>
<comment type="caution">
    <text evidence="2">The sequence shown here is derived from an EMBL/GenBank/DDBJ whole genome shotgun (WGS) entry which is preliminary data.</text>
</comment>
<organism evidence="2 3">
    <name type="scientific">Candidatus Endonucleibacter bathymodioli</name>
    <dbReference type="NCBI Taxonomy" id="539814"/>
    <lineage>
        <taxon>Bacteria</taxon>
        <taxon>Pseudomonadati</taxon>
        <taxon>Pseudomonadota</taxon>
        <taxon>Gammaproteobacteria</taxon>
        <taxon>Oceanospirillales</taxon>
        <taxon>Endozoicomonadaceae</taxon>
        <taxon>Candidatus Endonucleibacter</taxon>
    </lineage>
</organism>
<keyword evidence="3" id="KW-1185">Reference proteome</keyword>
<proteinExistence type="predicted"/>
<name>A0AA90NQB5_9GAMM</name>
<sequence length="127" mass="14016">MGHVFSPLVKMVIAATIGCLAVSSFAQDTNAAIAPSLQYNQLGRNYTLINNTLTANNNFNLAPMIDMREQLLSLNNTVVDRCLDPSAGRAILIDICTYLMKITTITSNFATHQYQVYMIFKGTISYT</sequence>
<gene>
    <name evidence="2" type="ORF">QS748_05035</name>
</gene>